<feature type="region of interest" description="Disordered" evidence="1">
    <location>
        <begin position="19"/>
        <end position="42"/>
    </location>
</feature>
<reference evidence="2 3" key="1">
    <citation type="submission" date="2022-01" db="EMBL/GenBank/DDBJ databases">
        <authorList>
            <person name="Xiong W."/>
            <person name="Schranz E."/>
        </authorList>
    </citation>
    <scope>NUCLEOTIDE SEQUENCE [LARGE SCALE GENOMIC DNA]</scope>
</reference>
<organism evidence="2 3">
    <name type="scientific">Lactuca virosa</name>
    <dbReference type="NCBI Taxonomy" id="75947"/>
    <lineage>
        <taxon>Eukaryota</taxon>
        <taxon>Viridiplantae</taxon>
        <taxon>Streptophyta</taxon>
        <taxon>Embryophyta</taxon>
        <taxon>Tracheophyta</taxon>
        <taxon>Spermatophyta</taxon>
        <taxon>Magnoliopsida</taxon>
        <taxon>eudicotyledons</taxon>
        <taxon>Gunneridae</taxon>
        <taxon>Pentapetalae</taxon>
        <taxon>asterids</taxon>
        <taxon>campanulids</taxon>
        <taxon>Asterales</taxon>
        <taxon>Asteraceae</taxon>
        <taxon>Cichorioideae</taxon>
        <taxon>Cichorieae</taxon>
        <taxon>Lactucinae</taxon>
        <taxon>Lactuca</taxon>
    </lineage>
</organism>
<keyword evidence="3" id="KW-1185">Reference proteome</keyword>
<dbReference type="Proteomes" id="UP001157418">
    <property type="component" value="Unassembled WGS sequence"/>
</dbReference>
<comment type="caution">
    <text evidence="2">The sequence shown here is derived from an EMBL/GenBank/DDBJ whole genome shotgun (WGS) entry which is preliminary data.</text>
</comment>
<evidence type="ECO:0000313" key="3">
    <source>
        <dbReference type="Proteomes" id="UP001157418"/>
    </source>
</evidence>
<gene>
    <name evidence="2" type="ORF">LVIROSA_LOCUS730</name>
</gene>
<evidence type="ECO:0000313" key="2">
    <source>
        <dbReference type="EMBL" id="CAH1412733.1"/>
    </source>
</evidence>
<name>A0AAU9LA61_9ASTR</name>
<dbReference type="AlphaFoldDB" id="A0AAU9LA61"/>
<evidence type="ECO:0000256" key="1">
    <source>
        <dbReference type="SAM" id="MobiDB-lite"/>
    </source>
</evidence>
<protein>
    <submittedName>
        <fullName evidence="2">Uncharacterized protein</fullName>
    </submittedName>
</protein>
<proteinExistence type="predicted"/>
<sequence>MPTAGLLFICNQNLDRSDLTKTSSFSSTPNNNFDRHRHRRRRPTVIITTHPANFFLLRYQSNPLFLSLVTSDLRRRCSVMETRSIL</sequence>
<dbReference type="EMBL" id="CAKMRJ010000001">
    <property type="protein sequence ID" value="CAH1412733.1"/>
    <property type="molecule type" value="Genomic_DNA"/>
</dbReference>
<feature type="compositionally biased region" description="Low complexity" evidence="1">
    <location>
        <begin position="22"/>
        <end position="32"/>
    </location>
</feature>
<accession>A0AAU9LA61</accession>